<dbReference type="PIRSF" id="PIRSF006170">
    <property type="entry name" value="YfgM"/>
    <property type="match status" value="1"/>
</dbReference>
<accession>A0ABQ0A9S6</accession>
<keyword evidence="5" id="KW-0472">Membrane</keyword>
<evidence type="ECO:0000256" key="8">
    <source>
        <dbReference type="ARBA" id="ARBA00024235"/>
    </source>
</evidence>
<keyword evidence="11" id="KW-1185">Reference proteome</keyword>
<dbReference type="Pfam" id="PF09976">
    <property type="entry name" value="TPR_21"/>
    <property type="match status" value="1"/>
</dbReference>
<name>A0ABQ0A9S6_9GAMM</name>
<dbReference type="InterPro" id="IPR011990">
    <property type="entry name" value="TPR-like_helical_dom_sf"/>
</dbReference>
<dbReference type="InterPro" id="IPR026039">
    <property type="entry name" value="YfgM"/>
</dbReference>
<evidence type="ECO:0000256" key="1">
    <source>
        <dbReference type="ARBA" id="ARBA00004401"/>
    </source>
</evidence>
<dbReference type="InterPro" id="IPR018704">
    <property type="entry name" value="SecYEG/CpoB_TPR"/>
</dbReference>
<sequence>MASHLTEEEQIEALKRWWKENGMFTVGAIVVAVAGYFGWESWKTHEVAQKEGASNLFQSMIEAGSESQNGQIADEDADRMRSLGSQLKDEYSGSFYSTSAALLMAKLAAEDGNLEEAKLQLEWAKTDNANEKLNFVIDQRLARVLYAMGEYDKALALVKTSPEESAKSSYAEIRGDIFAAQNKSDEAAKAYQIALDNLPESDFNRRRFIDMKLSEQRSISPELAEAE</sequence>
<dbReference type="Proteomes" id="UP001465153">
    <property type="component" value="Unassembled WGS sequence"/>
</dbReference>
<keyword evidence="4" id="KW-1133">Transmembrane helix</keyword>
<dbReference type="Gene3D" id="1.25.40.10">
    <property type="entry name" value="Tetratricopeptide repeat domain"/>
    <property type="match status" value="1"/>
</dbReference>
<evidence type="ECO:0000313" key="11">
    <source>
        <dbReference type="Proteomes" id="UP001465153"/>
    </source>
</evidence>
<evidence type="ECO:0000256" key="4">
    <source>
        <dbReference type="ARBA" id="ARBA00022989"/>
    </source>
</evidence>
<dbReference type="PANTHER" id="PTHR38035:SF1">
    <property type="entry name" value="ANCILLARY SECYEG TRANSLOCON SUBUNIT"/>
    <property type="match status" value="1"/>
</dbReference>
<feature type="domain" description="Ancillary SecYEG translocon subunit/Cell division coordinator CpoB TPR" evidence="9">
    <location>
        <begin position="15"/>
        <end position="214"/>
    </location>
</feature>
<dbReference type="PANTHER" id="PTHR38035">
    <property type="entry name" value="UPF0070 PROTEIN YFGM"/>
    <property type="match status" value="1"/>
</dbReference>
<comment type="subcellular location">
    <subcellularLocation>
        <location evidence="1">Cell membrane</location>
        <topology evidence="1">Single-pass type II membrane protein</topology>
    </subcellularLocation>
</comment>
<keyword evidence="6" id="KW-0143">Chaperone</keyword>
<evidence type="ECO:0000259" key="9">
    <source>
        <dbReference type="Pfam" id="PF09976"/>
    </source>
</evidence>
<keyword evidence="3" id="KW-0812">Transmembrane</keyword>
<dbReference type="EMBL" id="BAABWN010000006">
    <property type="protein sequence ID" value="GAA6168401.1"/>
    <property type="molecule type" value="Genomic_DNA"/>
</dbReference>
<organism evidence="10 11">
    <name type="scientific">Sessilibacter corallicola</name>
    <dbReference type="NCBI Taxonomy" id="2904075"/>
    <lineage>
        <taxon>Bacteria</taxon>
        <taxon>Pseudomonadati</taxon>
        <taxon>Pseudomonadota</taxon>
        <taxon>Gammaproteobacteria</taxon>
        <taxon>Cellvibrionales</taxon>
        <taxon>Cellvibrionaceae</taxon>
        <taxon>Sessilibacter</taxon>
    </lineage>
</organism>
<evidence type="ECO:0000256" key="2">
    <source>
        <dbReference type="ARBA" id="ARBA00022475"/>
    </source>
</evidence>
<protein>
    <recommendedName>
        <fullName evidence="8">Ancillary SecYEG translocon subunit</fullName>
    </recommendedName>
</protein>
<dbReference type="SUPFAM" id="SSF48452">
    <property type="entry name" value="TPR-like"/>
    <property type="match status" value="1"/>
</dbReference>
<comment type="similarity">
    <text evidence="7">Belongs to the YfgM family.</text>
</comment>
<keyword evidence="2" id="KW-1003">Cell membrane</keyword>
<comment type="caution">
    <text evidence="10">The sequence shown here is derived from an EMBL/GenBank/DDBJ whole genome shotgun (WGS) entry which is preliminary data.</text>
</comment>
<proteinExistence type="inferred from homology"/>
<dbReference type="RefSeq" id="WP_353303087.1">
    <property type="nucleotide sequence ID" value="NZ_BAABWN010000006.1"/>
</dbReference>
<evidence type="ECO:0000256" key="6">
    <source>
        <dbReference type="ARBA" id="ARBA00023186"/>
    </source>
</evidence>
<evidence type="ECO:0000313" key="10">
    <source>
        <dbReference type="EMBL" id="GAA6168401.1"/>
    </source>
</evidence>
<gene>
    <name evidence="10" type="ORF">NBRC116591_22120</name>
</gene>
<evidence type="ECO:0000256" key="3">
    <source>
        <dbReference type="ARBA" id="ARBA00022692"/>
    </source>
</evidence>
<reference evidence="10 11" key="1">
    <citation type="submission" date="2024-04" db="EMBL/GenBank/DDBJ databases">
        <title>Draft genome sequence of Sessilibacter corallicola NBRC 116591.</title>
        <authorList>
            <person name="Miyakawa T."/>
            <person name="Kusuya Y."/>
            <person name="Miura T."/>
        </authorList>
    </citation>
    <scope>NUCLEOTIDE SEQUENCE [LARGE SCALE GENOMIC DNA]</scope>
    <source>
        <strain evidence="10 11">KU-00831-HH</strain>
    </source>
</reference>
<evidence type="ECO:0000256" key="5">
    <source>
        <dbReference type="ARBA" id="ARBA00023136"/>
    </source>
</evidence>
<evidence type="ECO:0000256" key="7">
    <source>
        <dbReference type="ARBA" id="ARBA00024197"/>
    </source>
</evidence>